<protein>
    <submittedName>
        <fullName evidence="2">AAA family ATPase</fullName>
    </submittedName>
</protein>
<dbReference type="InterPro" id="IPR003959">
    <property type="entry name" value="ATPase_AAA_core"/>
</dbReference>
<dbReference type="RefSeq" id="WP_090487957.1">
    <property type="nucleotide sequence ID" value="NZ_VTVE01000002.1"/>
</dbReference>
<organism evidence="2 3">
    <name type="scientific">Pseudobutyrivibrio xylanivorans</name>
    <dbReference type="NCBI Taxonomy" id="185007"/>
    <lineage>
        <taxon>Bacteria</taxon>
        <taxon>Bacillati</taxon>
        <taxon>Bacillota</taxon>
        <taxon>Clostridia</taxon>
        <taxon>Lachnospirales</taxon>
        <taxon>Lachnospiraceae</taxon>
        <taxon>Pseudobutyrivibrio</taxon>
    </lineage>
</organism>
<evidence type="ECO:0000259" key="1">
    <source>
        <dbReference type="SMART" id="SM00382"/>
    </source>
</evidence>
<dbReference type="SMART" id="SM00382">
    <property type="entry name" value="AAA"/>
    <property type="match status" value="1"/>
</dbReference>
<dbReference type="GO" id="GO:0006508">
    <property type="term" value="P:proteolysis"/>
    <property type="evidence" value="ECO:0007669"/>
    <property type="project" value="InterPro"/>
</dbReference>
<dbReference type="Gene3D" id="1.20.58.760">
    <property type="entry name" value="Peptidase M41"/>
    <property type="match status" value="1"/>
</dbReference>
<dbReference type="AlphaFoldDB" id="A0A6M0LII3"/>
<sequence length="417" mass="47037">MKDYFEEIIGYEDVKNQLRQIIDMLKNSDKYKKMGARRINAVLLDGEPGTGKTTFANCFIKATGRESFVVRKKKSNGSFLEEISKAFEEAVAKAPSIILLDDLDKFAEKDGGKDAEEYVTVQACLDEVRDKDVFVIATTNDVSDMPKSLLRYGRLGFSIDVGTPLKHEAVEIIEHYLKNTAVAADLDAESIARLMDGYSCATLEIIISLAAMKAAYKNQEKIEMQNIVDACLDEIFLAAEINKPMSEDSLKEVAYHEAAHAMVAEILDPDSVSIVSMRKTRPNNLGFVRYYRRPKSEYTFDYIEKLIQISLAGKAATEIVFGASDMGANNDLHMAFDYAEKIVDSTCSFGFNSWIQDKDSDFAAENRNREMVAVMERNYTAVRKLLIENRYLLDTFTEALLKQTTLIYSDVQKLMNR</sequence>
<evidence type="ECO:0000313" key="3">
    <source>
        <dbReference type="Proteomes" id="UP000473091"/>
    </source>
</evidence>
<gene>
    <name evidence="2" type="ORF">F0Q01_07760</name>
</gene>
<dbReference type="SUPFAM" id="SSF52540">
    <property type="entry name" value="P-loop containing nucleoside triphosphate hydrolases"/>
    <property type="match status" value="1"/>
</dbReference>
<dbReference type="GO" id="GO:0004222">
    <property type="term" value="F:metalloendopeptidase activity"/>
    <property type="evidence" value="ECO:0007669"/>
    <property type="project" value="InterPro"/>
</dbReference>
<dbReference type="GO" id="GO:0004176">
    <property type="term" value="F:ATP-dependent peptidase activity"/>
    <property type="evidence" value="ECO:0007669"/>
    <property type="project" value="InterPro"/>
</dbReference>
<comment type="caution">
    <text evidence="2">The sequence shown here is derived from an EMBL/GenBank/DDBJ whole genome shotgun (WGS) entry which is preliminary data.</text>
</comment>
<dbReference type="GO" id="GO:0030163">
    <property type="term" value="P:protein catabolic process"/>
    <property type="evidence" value="ECO:0007669"/>
    <property type="project" value="TreeGrafter"/>
</dbReference>
<dbReference type="InterPro" id="IPR027417">
    <property type="entry name" value="P-loop_NTPase"/>
</dbReference>
<dbReference type="Pfam" id="PF01434">
    <property type="entry name" value="Peptidase_M41"/>
    <property type="match status" value="1"/>
</dbReference>
<feature type="domain" description="AAA+ ATPase" evidence="1">
    <location>
        <begin position="38"/>
        <end position="165"/>
    </location>
</feature>
<dbReference type="InterPro" id="IPR000642">
    <property type="entry name" value="Peptidase_M41"/>
</dbReference>
<dbReference type="GO" id="GO:0016887">
    <property type="term" value="F:ATP hydrolysis activity"/>
    <property type="evidence" value="ECO:0007669"/>
    <property type="project" value="InterPro"/>
</dbReference>
<dbReference type="GO" id="GO:0005886">
    <property type="term" value="C:plasma membrane"/>
    <property type="evidence" value="ECO:0007669"/>
    <property type="project" value="TreeGrafter"/>
</dbReference>
<dbReference type="InterPro" id="IPR003593">
    <property type="entry name" value="AAA+_ATPase"/>
</dbReference>
<dbReference type="PANTHER" id="PTHR23076">
    <property type="entry name" value="METALLOPROTEASE M41 FTSH"/>
    <property type="match status" value="1"/>
</dbReference>
<dbReference type="GO" id="GO:0005524">
    <property type="term" value="F:ATP binding"/>
    <property type="evidence" value="ECO:0007669"/>
    <property type="project" value="InterPro"/>
</dbReference>
<dbReference type="Gene3D" id="1.10.8.60">
    <property type="match status" value="1"/>
</dbReference>
<dbReference type="InterPro" id="IPR037219">
    <property type="entry name" value="Peptidase_M41-like"/>
</dbReference>
<dbReference type="Pfam" id="PF00004">
    <property type="entry name" value="AAA"/>
    <property type="match status" value="1"/>
</dbReference>
<dbReference type="EMBL" id="VTVE01000002">
    <property type="protein sequence ID" value="NEX01773.1"/>
    <property type="molecule type" value="Genomic_DNA"/>
</dbReference>
<dbReference type="PANTHER" id="PTHR23076:SF97">
    <property type="entry name" value="ATP-DEPENDENT ZINC METALLOPROTEASE YME1L1"/>
    <property type="match status" value="1"/>
</dbReference>
<dbReference type="SUPFAM" id="SSF140990">
    <property type="entry name" value="FtsH protease domain-like"/>
    <property type="match status" value="1"/>
</dbReference>
<dbReference type="Proteomes" id="UP000473091">
    <property type="component" value="Unassembled WGS sequence"/>
</dbReference>
<reference evidence="2 3" key="1">
    <citation type="submission" date="2019-09" db="EMBL/GenBank/DDBJ databases">
        <authorList>
            <person name="Pidcock S.E."/>
            <person name="Huws S.A."/>
        </authorList>
    </citation>
    <scope>NUCLEOTIDE SEQUENCE [LARGE SCALE GENOMIC DNA]</scope>
    <source>
        <strain evidence="2 3">MZ8</strain>
    </source>
</reference>
<accession>A0A6M0LII3</accession>
<evidence type="ECO:0000313" key="2">
    <source>
        <dbReference type="EMBL" id="NEX01773.1"/>
    </source>
</evidence>
<reference evidence="2 3" key="2">
    <citation type="submission" date="2020-03" db="EMBL/GenBank/DDBJ databases">
        <title>Investigating the evolutionary divergence of the Butyrivibrio group.</title>
        <authorList>
            <person name="Skvortsov T."/>
            <person name="Santos F.G."/>
            <person name="Ting K.S."/>
            <person name="Creevey C.J."/>
        </authorList>
    </citation>
    <scope>NUCLEOTIDE SEQUENCE [LARGE SCALE GENOMIC DNA]</scope>
    <source>
        <strain evidence="2 3">MZ8</strain>
    </source>
</reference>
<name>A0A6M0LII3_PSEXY</name>
<dbReference type="Gene3D" id="3.40.50.300">
    <property type="entry name" value="P-loop containing nucleotide triphosphate hydrolases"/>
    <property type="match status" value="1"/>
</dbReference>
<proteinExistence type="predicted"/>
<dbReference type="CDD" id="cd19481">
    <property type="entry name" value="RecA-like_protease"/>
    <property type="match status" value="1"/>
</dbReference>